<dbReference type="PROSITE" id="PS00108">
    <property type="entry name" value="PROTEIN_KINASE_ST"/>
    <property type="match status" value="1"/>
</dbReference>
<evidence type="ECO:0000259" key="18">
    <source>
        <dbReference type="PROSITE" id="PS50108"/>
    </source>
</evidence>
<keyword evidence="10" id="KW-0418">Kinase</keyword>
<keyword evidence="6" id="KW-0963">Cytoplasm</keyword>
<evidence type="ECO:0000256" key="10">
    <source>
        <dbReference type="ARBA" id="ARBA00022777"/>
    </source>
</evidence>
<evidence type="ECO:0000259" key="17">
    <source>
        <dbReference type="PROSITE" id="PS50011"/>
    </source>
</evidence>
<dbReference type="AlphaFoldDB" id="A0AAV4X6K4"/>
<keyword evidence="11 15" id="KW-0067">ATP-binding</keyword>
<proteinExistence type="inferred from homology"/>
<evidence type="ECO:0000256" key="15">
    <source>
        <dbReference type="PROSITE-ProRule" id="PRU10141"/>
    </source>
</evidence>
<organism evidence="19 20">
    <name type="scientific">Caerostris darwini</name>
    <dbReference type="NCBI Taxonomy" id="1538125"/>
    <lineage>
        <taxon>Eukaryota</taxon>
        <taxon>Metazoa</taxon>
        <taxon>Ecdysozoa</taxon>
        <taxon>Arthropoda</taxon>
        <taxon>Chelicerata</taxon>
        <taxon>Arachnida</taxon>
        <taxon>Araneae</taxon>
        <taxon>Araneomorphae</taxon>
        <taxon>Entelegynae</taxon>
        <taxon>Araneoidea</taxon>
        <taxon>Araneidae</taxon>
        <taxon>Caerostris</taxon>
    </lineage>
</organism>
<evidence type="ECO:0000256" key="9">
    <source>
        <dbReference type="ARBA" id="ARBA00022741"/>
    </source>
</evidence>
<reference evidence="19 20" key="1">
    <citation type="submission" date="2021-06" db="EMBL/GenBank/DDBJ databases">
        <title>Caerostris darwini draft genome.</title>
        <authorList>
            <person name="Kono N."/>
            <person name="Arakawa K."/>
        </authorList>
    </citation>
    <scope>NUCLEOTIDE SEQUENCE [LARGE SCALE GENOMIC DNA]</scope>
</reference>
<feature type="compositionally biased region" description="Basic and acidic residues" evidence="16">
    <location>
        <begin position="64"/>
        <end position="78"/>
    </location>
</feature>
<dbReference type="SMART" id="SM00220">
    <property type="entry name" value="S_TKc"/>
    <property type="match status" value="1"/>
</dbReference>
<dbReference type="GO" id="GO:0009791">
    <property type="term" value="P:post-embryonic development"/>
    <property type="evidence" value="ECO:0007669"/>
    <property type="project" value="UniProtKB-ARBA"/>
</dbReference>
<dbReference type="GO" id="GO:0034329">
    <property type="term" value="P:cell junction assembly"/>
    <property type="evidence" value="ECO:0007669"/>
    <property type="project" value="UniProtKB-ARBA"/>
</dbReference>
<dbReference type="GO" id="GO:0016477">
    <property type="term" value="P:cell migration"/>
    <property type="evidence" value="ECO:0007669"/>
    <property type="project" value="UniProtKB-ARBA"/>
</dbReference>
<feature type="region of interest" description="Disordered" evidence="16">
    <location>
        <begin position="64"/>
        <end position="99"/>
    </location>
</feature>
<evidence type="ECO:0000256" key="7">
    <source>
        <dbReference type="ARBA" id="ARBA00022527"/>
    </source>
</evidence>
<dbReference type="Gene3D" id="1.10.510.10">
    <property type="entry name" value="Transferase(Phosphotransferase) domain 1"/>
    <property type="match status" value="1"/>
</dbReference>
<evidence type="ECO:0000256" key="5">
    <source>
        <dbReference type="ARBA" id="ARBA00022473"/>
    </source>
</evidence>
<evidence type="ECO:0000256" key="3">
    <source>
        <dbReference type="ARBA" id="ARBA00008874"/>
    </source>
</evidence>
<evidence type="ECO:0000313" key="20">
    <source>
        <dbReference type="Proteomes" id="UP001054837"/>
    </source>
</evidence>
<feature type="compositionally biased region" description="Basic and acidic residues" evidence="16">
    <location>
        <begin position="86"/>
        <end position="96"/>
    </location>
</feature>
<evidence type="ECO:0000256" key="14">
    <source>
        <dbReference type="ARBA" id="ARBA00048679"/>
    </source>
</evidence>
<comment type="subcellular location">
    <subcellularLocation>
        <location evidence="1">Cell projection</location>
        <location evidence="1">Axon</location>
    </subcellularLocation>
    <subcellularLocation>
        <location evidence="2">Cytoplasm</location>
    </subcellularLocation>
</comment>
<dbReference type="SMART" id="SM00285">
    <property type="entry name" value="PBD"/>
    <property type="match status" value="1"/>
</dbReference>
<feature type="binding site" evidence="15">
    <location>
        <position position="325"/>
    </location>
    <ligand>
        <name>ATP</name>
        <dbReference type="ChEBI" id="CHEBI:30616"/>
    </ligand>
</feature>
<accession>A0AAV4X6K4</accession>
<dbReference type="GO" id="GO:0030424">
    <property type="term" value="C:axon"/>
    <property type="evidence" value="ECO:0007669"/>
    <property type="project" value="UniProtKB-SubCell"/>
</dbReference>
<evidence type="ECO:0000256" key="1">
    <source>
        <dbReference type="ARBA" id="ARBA00004489"/>
    </source>
</evidence>
<feature type="domain" description="CRIB" evidence="18">
    <location>
        <begin position="99"/>
        <end position="112"/>
    </location>
</feature>
<dbReference type="InterPro" id="IPR017441">
    <property type="entry name" value="Protein_kinase_ATP_BS"/>
</dbReference>
<evidence type="ECO:0000256" key="4">
    <source>
        <dbReference type="ARBA" id="ARBA00012513"/>
    </source>
</evidence>
<gene>
    <name evidence="19" type="primary">Pak2</name>
    <name evidence="19" type="ORF">CDAR_581761</name>
</gene>
<protein>
    <recommendedName>
        <fullName evidence="4">non-specific serine/threonine protein kinase</fullName>
        <ecNumber evidence="4">2.7.11.1</ecNumber>
    </recommendedName>
</protein>
<dbReference type="EMBL" id="BPLQ01015709">
    <property type="protein sequence ID" value="GIY90197.1"/>
    <property type="molecule type" value="Genomic_DNA"/>
</dbReference>
<dbReference type="EC" id="2.7.11.1" evidence="4"/>
<dbReference type="GO" id="GO:0005524">
    <property type="term" value="F:ATP binding"/>
    <property type="evidence" value="ECO:0007669"/>
    <property type="project" value="UniProtKB-UniRule"/>
</dbReference>
<dbReference type="GO" id="GO:0009887">
    <property type="term" value="P:animal organ morphogenesis"/>
    <property type="evidence" value="ECO:0007669"/>
    <property type="project" value="UniProtKB-ARBA"/>
</dbReference>
<keyword evidence="9 15" id="KW-0547">Nucleotide-binding</keyword>
<dbReference type="PANTHER" id="PTHR45832:SF22">
    <property type="entry name" value="SERINE_THREONINE-PROTEIN KINASE SAMKA-RELATED"/>
    <property type="match status" value="1"/>
</dbReference>
<dbReference type="PROSITE" id="PS50011">
    <property type="entry name" value="PROTEIN_KINASE_DOM"/>
    <property type="match status" value="1"/>
</dbReference>
<dbReference type="InterPro" id="IPR000719">
    <property type="entry name" value="Prot_kinase_dom"/>
</dbReference>
<evidence type="ECO:0000256" key="11">
    <source>
        <dbReference type="ARBA" id="ARBA00022840"/>
    </source>
</evidence>
<evidence type="ECO:0000256" key="12">
    <source>
        <dbReference type="ARBA" id="ARBA00023273"/>
    </source>
</evidence>
<dbReference type="Pfam" id="PF00786">
    <property type="entry name" value="PBD"/>
    <property type="match status" value="1"/>
</dbReference>
<dbReference type="InterPro" id="IPR000095">
    <property type="entry name" value="CRIB_dom"/>
</dbReference>
<dbReference type="PROSITE" id="PS50108">
    <property type="entry name" value="CRIB"/>
    <property type="match status" value="1"/>
</dbReference>
<keyword evidence="5" id="KW-0217">Developmental protein</keyword>
<keyword evidence="20" id="KW-1185">Reference proteome</keyword>
<evidence type="ECO:0000256" key="13">
    <source>
        <dbReference type="ARBA" id="ARBA00047899"/>
    </source>
</evidence>
<dbReference type="GO" id="GO:0004674">
    <property type="term" value="F:protein serine/threonine kinase activity"/>
    <property type="evidence" value="ECO:0007669"/>
    <property type="project" value="UniProtKB-KW"/>
</dbReference>
<dbReference type="SUPFAM" id="SSF56112">
    <property type="entry name" value="Protein kinase-like (PK-like)"/>
    <property type="match status" value="1"/>
</dbReference>
<dbReference type="InterPro" id="IPR036936">
    <property type="entry name" value="CRIB_dom_sf"/>
</dbReference>
<keyword evidence="7" id="KW-0723">Serine/threonine-protein kinase</keyword>
<comment type="similarity">
    <text evidence="3">Belongs to the protein kinase superfamily. STE Ser/Thr protein kinase family. STE20 subfamily.</text>
</comment>
<dbReference type="InterPro" id="IPR008271">
    <property type="entry name" value="Ser/Thr_kinase_AS"/>
</dbReference>
<dbReference type="FunFam" id="3.90.810.10:FF:000005">
    <property type="entry name" value="Non-specific serine/threonine protein kinase"/>
    <property type="match status" value="1"/>
</dbReference>
<dbReference type="InterPro" id="IPR011009">
    <property type="entry name" value="Kinase-like_dom_sf"/>
</dbReference>
<dbReference type="GO" id="GO:0048598">
    <property type="term" value="P:embryonic morphogenesis"/>
    <property type="evidence" value="ECO:0007669"/>
    <property type="project" value="UniProtKB-ARBA"/>
</dbReference>
<name>A0AAV4X6K4_9ARAC</name>
<comment type="catalytic activity">
    <reaction evidence="13">
        <text>L-threonyl-[protein] + ATP = O-phospho-L-threonyl-[protein] + ADP + H(+)</text>
        <dbReference type="Rhea" id="RHEA:46608"/>
        <dbReference type="Rhea" id="RHEA-COMP:11060"/>
        <dbReference type="Rhea" id="RHEA-COMP:11605"/>
        <dbReference type="ChEBI" id="CHEBI:15378"/>
        <dbReference type="ChEBI" id="CHEBI:30013"/>
        <dbReference type="ChEBI" id="CHEBI:30616"/>
        <dbReference type="ChEBI" id="CHEBI:61977"/>
        <dbReference type="ChEBI" id="CHEBI:456216"/>
        <dbReference type="EC" id="2.7.11.1"/>
    </reaction>
</comment>
<evidence type="ECO:0000256" key="16">
    <source>
        <dbReference type="SAM" id="MobiDB-lite"/>
    </source>
</evidence>
<comment type="catalytic activity">
    <reaction evidence="14">
        <text>L-seryl-[protein] + ATP = O-phospho-L-seryl-[protein] + ADP + H(+)</text>
        <dbReference type="Rhea" id="RHEA:17989"/>
        <dbReference type="Rhea" id="RHEA-COMP:9863"/>
        <dbReference type="Rhea" id="RHEA-COMP:11604"/>
        <dbReference type="ChEBI" id="CHEBI:15378"/>
        <dbReference type="ChEBI" id="CHEBI:29999"/>
        <dbReference type="ChEBI" id="CHEBI:30616"/>
        <dbReference type="ChEBI" id="CHEBI:83421"/>
        <dbReference type="ChEBI" id="CHEBI:456216"/>
        <dbReference type="EC" id="2.7.11.1"/>
    </reaction>
</comment>
<dbReference type="Gene3D" id="3.90.810.10">
    <property type="entry name" value="CRIB domain"/>
    <property type="match status" value="1"/>
</dbReference>
<dbReference type="FunFam" id="3.30.200.20:FF:000705">
    <property type="entry name" value="Non-specific serine/threonine protein kinase"/>
    <property type="match status" value="1"/>
</dbReference>
<dbReference type="GO" id="GO:0007411">
    <property type="term" value="P:axon guidance"/>
    <property type="evidence" value="ECO:0007669"/>
    <property type="project" value="UniProtKB-ARBA"/>
</dbReference>
<dbReference type="InterPro" id="IPR051931">
    <property type="entry name" value="PAK3-like"/>
</dbReference>
<dbReference type="GO" id="GO:0005886">
    <property type="term" value="C:plasma membrane"/>
    <property type="evidence" value="ECO:0007669"/>
    <property type="project" value="UniProtKB-ARBA"/>
</dbReference>
<evidence type="ECO:0000256" key="2">
    <source>
        <dbReference type="ARBA" id="ARBA00004496"/>
    </source>
</evidence>
<keyword evidence="8" id="KW-0808">Transferase</keyword>
<keyword evidence="12" id="KW-0966">Cell projection</keyword>
<dbReference type="Pfam" id="PF00069">
    <property type="entry name" value="Pkinase"/>
    <property type="match status" value="1"/>
</dbReference>
<dbReference type="GO" id="GO:0005829">
    <property type="term" value="C:cytosol"/>
    <property type="evidence" value="ECO:0007669"/>
    <property type="project" value="UniProtKB-ARBA"/>
</dbReference>
<evidence type="ECO:0000256" key="6">
    <source>
        <dbReference type="ARBA" id="ARBA00022490"/>
    </source>
</evidence>
<dbReference type="InterPro" id="IPR033923">
    <property type="entry name" value="PAK_BD"/>
</dbReference>
<evidence type="ECO:0000313" key="19">
    <source>
        <dbReference type="EMBL" id="GIY90197.1"/>
    </source>
</evidence>
<dbReference type="GO" id="GO:0030054">
    <property type="term" value="C:cell junction"/>
    <property type="evidence" value="ECO:0007669"/>
    <property type="project" value="UniProtKB-ARBA"/>
</dbReference>
<dbReference type="Gene3D" id="3.30.200.20">
    <property type="entry name" value="Phosphorylase Kinase, domain 1"/>
    <property type="match status" value="1"/>
</dbReference>
<dbReference type="Proteomes" id="UP001054837">
    <property type="component" value="Unassembled WGS sequence"/>
</dbReference>
<feature type="domain" description="Protein kinase" evidence="17">
    <location>
        <begin position="296"/>
        <end position="547"/>
    </location>
</feature>
<dbReference type="PANTHER" id="PTHR45832">
    <property type="entry name" value="SERINE/THREONINE-PROTEIN KINASE SAMKA-RELATED-RELATED"/>
    <property type="match status" value="1"/>
</dbReference>
<comment type="caution">
    <text evidence="19">The sequence shown here is derived from an EMBL/GenBank/DDBJ whole genome shotgun (WGS) entry which is preliminary data.</text>
</comment>
<dbReference type="FunFam" id="1.10.510.10:FF:000011">
    <property type="entry name" value="Non-specific serine/threonine protein kinase"/>
    <property type="match status" value="1"/>
</dbReference>
<dbReference type="CDD" id="cd01093">
    <property type="entry name" value="CRIB_PAK_like"/>
    <property type="match status" value="1"/>
</dbReference>
<sequence length="576" mass="64732">MNVSHTCQFCECKSAENQFGSAEAPLLHTTYSLSKMHTFDEMEEKPPAPPVRLTSTKDPVHCVDLKPLPKEPENEKWKLKMKSSKNTKEKKKDPDKLVISPPLNFEHTLHVGFDPDTGEFTGLPETWSMLLKNSNITKLEQKENPQAVLDVLNWYDTSTKETEDSKYMTINKTLDPAVGISYFSDPGSCNALMNVASQPKSDVVHLKKIESRESVNVVSLPPSSPDSTHSVYMNPLSEDFDRASSEVNVDVQYVQERTVSNNNNNITKVKKKKISDEEVIERLKAIVSSEDPNTKYVKNEKIGQGASGTVYTAKDKSTGLEVAIKQMNLANQPKKELIINEILVMREKKHPNIVNYLDSYLMEDELWVIMEYLPGGSLTDVVTETCMDEGQISAVCQEVLKALEFLHKNQVIHRDIKSDNVLLGMDGSVKLTDFGFCAQISPEQSKRNTMVGTPYWMAPEVVTKKQYGPKVDIWSLGIMAIEMIEGEPPYLNENPLRALYLIATNGRPDIKDKDKLSYTFQDFLDKCLEVDVDKRYSASALLKHPFLKLAQPLGSLHPLIVAAKEALKGHLDVSYS</sequence>
<dbReference type="PROSITE" id="PS00107">
    <property type="entry name" value="PROTEIN_KINASE_ATP"/>
    <property type="match status" value="1"/>
</dbReference>
<evidence type="ECO:0000256" key="8">
    <source>
        <dbReference type="ARBA" id="ARBA00022679"/>
    </source>
</evidence>